<proteinExistence type="predicted"/>
<accession>A0AAV9WRT2</accession>
<comment type="caution">
    <text evidence="1">The sequence shown here is derived from an EMBL/GenBank/DDBJ whole genome shotgun (WGS) entry which is preliminary data.</text>
</comment>
<gene>
    <name evidence="1" type="ORF">TWF694_005721</name>
</gene>
<evidence type="ECO:0000313" key="2">
    <source>
        <dbReference type="Proteomes" id="UP001365542"/>
    </source>
</evidence>
<protein>
    <submittedName>
        <fullName evidence="1">Uncharacterized protein</fullName>
    </submittedName>
</protein>
<evidence type="ECO:0000313" key="1">
    <source>
        <dbReference type="EMBL" id="KAK6524056.1"/>
    </source>
</evidence>
<sequence>MSDNKRYTEKLDKKILDSPSLTSPFRTSTSVGFTIPVLSNRIHWFESITDVKSLLDAFVRRNPILEPRRVSILLNGHRAALYDKIESGTIVKGEYFPYPIDEFLSFKRDHAANIKESQHSSALKTKTTENTTTSLLGEPVKSVRKVTNFMQTSEVKEIELRITVTSLGHNKPIFLAVIPTRIVRGVLDFLRNHLVGIGMIEPQDQIRFLWPQLQQEPHWSSSMVYVAKQIAGSFDCIEVVIQKRVSKDSTASLERAIETQKNDIKAVTMTFKEYLLLESSARHTTTGRIQNGSEPQEFTNSNFEVSSHAEKGTSANQNSLKAIQPEVEDLIKF</sequence>
<organism evidence="1 2">
    <name type="scientific">Orbilia ellipsospora</name>
    <dbReference type="NCBI Taxonomy" id="2528407"/>
    <lineage>
        <taxon>Eukaryota</taxon>
        <taxon>Fungi</taxon>
        <taxon>Dikarya</taxon>
        <taxon>Ascomycota</taxon>
        <taxon>Pezizomycotina</taxon>
        <taxon>Orbiliomycetes</taxon>
        <taxon>Orbiliales</taxon>
        <taxon>Orbiliaceae</taxon>
        <taxon>Orbilia</taxon>
    </lineage>
</organism>
<name>A0AAV9WRT2_9PEZI</name>
<dbReference type="Proteomes" id="UP001365542">
    <property type="component" value="Unassembled WGS sequence"/>
</dbReference>
<keyword evidence="2" id="KW-1185">Reference proteome</keyword>
<dbReference type="EMBL" id="JAVHJO010000018">
    <property type="protein sequence ID" value="KAK6524056.1"/>
    <property type="molecule type" value="Genomic_DNA"/>
</dbReference>
<reference evidence="1 2" key="1">
    <citation type="submission" date="2019-10" db="EMBL/GenBank/DDBJ databases">
        <authorList>
            <person name="Palmer J.M."/>
        </authorList>
    </citation>
    <scope>NUCLEOTIDE SEQUENCE [LARGE SCALE GENOMIC DNA]</scope>
    <source>
        <strain evidence="1 2">TWF694</strain>
    </source>
</reference>
<dbReference type="AlphaFoldDB" id="A0AAV9WRT2"/>